<dbReference type="STRING" id="570947.SAMN05421687_10352"/>
<dbReference type="Pfam" id="PF00989">
    <property type="entry name" value="PAS"/>
    <property type="match status" value="1"/>
</dbReference>
<evidence type="ECO:0000259" key="3">
    <source>
        <dbReference type="PROSITE" id="PS50883"/>
    </source>
</evidence>
<proteinExistence type="predicted"/>
<dbReference type="GO" id="GO:0006355">
    <property type="term" value="P:regulation of DNA-templated transcription"/>
    <property type="evidence" value="ECO:0007669"/>
    <property type="project" value="InterPro"/>
</dbReference>
<feature type="domain" description="PAC" evidence="2">
    <location>
        <begin position="65"/>
        <end position="116"/>
    </location>
</feature>
<feature type="domain" description="PAS" evidence="1">
    <location>
        <begin position="117"/>
        <end position="187"/>
    </location>
</feature>
<protein>
    <submittedName>
        <fullName evidence="5">Diguanylate cyclase/phosphodiesterase with PAS/PAC sensor(S)</fullName>
    </submittedName>
</protein>
<dbReference type="Pfam" id="PF08448">
    <property type="entry name" value="PAS_4"/>
    <property type="match status" value="1"/>
</dbReference>
<dbReference type="InterPro" id="IPR043128">
    <property type="entry name" value="Rev_trsase/Diguanyl_cyclase"/>
</dbReference>
<dbReference type="InterPro" id="IPR052155">
    <property type="entry name" value="Biofilm_reg_signaling"/>
</dbReference>
<dbReference type="InterPro" id="IPR035965">
    <property type="entry name" value="PAS-like_dom_sf"/>
</dbReference>
<dbReference type="PANTHER" id="PTHR44757">
    <property type="entry name" value="DIGUANYLATE CYCLASE DGCP"/>
    <property type="match status" value="1"/>
</dbReference>
<dbReference type="SUPFAM" id="SSF141868">
    <property type="entry name" value="EAL domain-like"/>
    <property type="match status" value="1"/>
</dbReference>
<feature type="domain" description="PAS" evidence="1">
    <location>
        <begin position="241"/>
        <end position="311"/>
    </location>
</feature>
<dbReference type="Gene3D" id="3.30.70.270">
    <property type="match status" value="1"/>
</dbReference>
<feature type="domain" description="EAL" evidence="3">
    <location>
        <begin position="536"/>
        <end position="785"/>
    </location>
</feature>
<name>A0A1N7IZG1_9BACI</name>
<dbReference type="SMART" id="SM00267">
    <property type="entry name" value="GGDEF"/>
    <property type="match status" value="1"/>
</dbReference>
<evidence type="ECO:0000259" key="2">
    <source>
        <dbReference type="PROSITE" id="PS50113"/>
    </source>
</evidence>
<dbReference type="SMART" id="SM00086">
    <property type="entry name" value="PAC"/>
    <property type="match status" value="3"/>
</dbReference>
<sequence>MDASAWTKEDLMKIFHNADNGIFLSDPARDRFVEINRTVLSKLDYKREEILNIPPSEFLGPYSTEKKEEIHFRKDGRELPAEVTSYPLTLSDGHTYMLTIATDISKNREMKYRLKYKDQQFKSLFLYNPDTIFSLDMNGRYTNINHAGEELFGYPAEEIKGTPYLHFLPEEAGKKTLDHFRAVTAGQTVRFDTIIISKDGGHHIMDVTAVPVIIENVITGVIGIARDITLKAQTEQRLSESEQRYRSLFENNIDAVMTFDLEGRFTHVNNSTIRVTGVSGEELIGRSFLPLIIPNMREKTMRQFAVSLEGTPNEYETSIFNVEGEQLDLYISLLPIYVDGDITGIHCIAKNITAQKKLEETMNHFAYHDTLTGLPNQRHFHEEMEKTLSETKNSDTQFSLFFLDLDRFKFINDYLGHHMGDELLKQVATRLKHKLEERATLFRYGGDEFLILTRQVTKEETKGIAEDVIEEMEKSFDLSGFDAVVTVSIGVSMYPEHGTEADSLIRRADNAMYHAKNLGKNTYQVYNTHIQKEKTNLKIESLLYKALKNGEFFLSYQPQFETNEENISGVEVLIRWDNKELGIVSPGEFIPIAEETGLIVPIGEWVIREACRRNKAWLDAGYPAMSVSVNLSMRQFYHKELVEMIAEILYETGLPPEFLELEITESMAIHAEQASVILTELNKLGVKISIDDFGTGYSSLSYLKRFPIDQLKIDQSFVRDIDSNKEDNDIIRTIISLAHNLNLEVIAEGVKTKAQLEFLKRNGCFKFQGYYLAKPMKPEEVTELF</sequence>
<keyword evidence="6" id="KW-1185">Reference proteome</keyword>
<dbReference type="PROSITE" id="PS50113">
    <property type="entry name" value="PAC"/>
    <property type="match status" value="2"/>
</dbReference>
<dbReference type="InterPro" id="IPR000014">
    <property type="entry name" value="PAS"/>
</dbReference>
<dbReference type="CDD" id="cd01948">
    <property type="entry name" value="EAL"/>
    <property type="match status" value="1"/>
</dbReference>
<dbReference type="AlphaFoldDB" id="A0A1N7IZG1"/>
<dbReference type="InterPro" id="IPR029787">
    <property type="entry name" value="Nucleotide_cyclase"/>
</dbReference>
<dbReference type="PANTHER" id="PTHR44757:SF2">
    <property type="entry name" value="BIOFILM ARCHITECTURE MAINTENANCE PROTEIN MBAA"/>
    <property type="match status" value="1"/>
</dbReference>
<dbReference type="SMART" id="SM00052">
    <property type="entry name" value="EAL"/>
    <property type="match status" value="1"/>
</dbReference>
<dbReference type="InterPro" id="IPR013767">
    <property type="entry name" value="PAS_fold"/>
</dbReference>
<reference evidence="6" key="1">
    <citation type="submission" date="2017-01" db="EMBL/GenBank/DDBJ databases">
        <authorList>
            <person name="Varghese N."/>
            <person name="Submissions S."/>
        </authorList>
    </citation>
    <scope>NUCLEOTIDE SEQUENCE [LARGE SCALE GENOMIC DNA]</scope>
    <source>
        <strain evidence="6">DSM 23127</strain>
    </source>
</reference>
<dbReference type="Gene3D" id="3.30.450.20">
    <property type="entry name" value="PAS domain"/>
    <property type="match status" value="3"/>
</dbReference>
<dbReference type="PROSITE" id="PS50112">
    <property type="entry name" value="PAS"/>
    <property type="match status" value="2"/>
</dbReference>
<dbReference type="Pfam" id="PF00563">
    <property type="entry name" value="EAL"/>
    <property type="match status" value="1"/>
</dbReference>
<dbReference type="OrthoDB" id="9759607at2"/>
<dbReference type="Proteomes" id="UP000187608">
    <property type="component" value="Unassembled WGS sequence"/>
</dbReference>
<dbReference type="InterPro" id="IPR001633">
    <property type="entry name" value="EAL_dom"/>
</dbReference>
<dbReference type="NCBIfam" id="TIGR00229">
    <property type="entry name" value="sensory_box"/>
    <property type="match status" value="2"/>
</dbReference>
<evidence type="ECO:0000259" key="1">
    <source>
        <dbReference type="PROSITE" id="PS50112"/>
    </source>
</evidence>
<evidence type="ECO:0000313" key="5">
    <source>
        <dbReference type="EMBL" id="SIS42498.1"/>
    </source>
</evidence>
<dbReference type="PROSITE" id="PS50887">
    <property type="entry name" value="GGDEF"/>
    <property type="match status" value="1"/>
</dbReference>
<gene>
    <name evidence="5" type="ORF">SAMN05421687_10352</name>
</gene>
<evidence type="ECO:0000313" key="6">
    <source>
        <dbReference type="Proteomes" id="UP000187608"/>
    </source>
</evidence>
<dbReference type="RefSeq" id="WP_076557514.1">
    <property type="nucleotide sequence ID" value="NZ_FTOC01000003.1"/>
</dbReference>
<dbReference type="InterPro" id="IPR000700">
    <property type="entry name" value="PAS-assoc_C"/>
</dbReference>
<dbReference type="InterPro" id="IPR000160">
    <property type="entry name" value="GGDEF_dom"/>
</dbReference>
<dbReference type="Pfam" id="PF13426">
    <property type="entry name" value="PAS_9"/>
    <property type="match status" value="1"/>
</dbReference>
<dbReference type="CDD" id="cd01949">
    <property type="entry name" value="GGDEF"/>
    <property type="match status" value="1"/>
</dbReference>
<dbReference type="SUPFAM" id="SSF55073">
    <property type="entry name" value="Nucleotide cyclase"/>
    <property type="match status" value="1"/>
</dbReference>
<dbReference type="Gene3D" id="3.20.20.450">
    <property type="entry name" value="EAL domain"/>
    <property type="match status" value="1"/>
</dbReference>
<organism evidence="5 6">
    <name type="scientific">Salimicrobium flavidum</name>
    <dbReference type="NCBI Taxonomy" id="570947"/>
    <lineage>
        <taxon>Bacteria</taxon>
        <taxon>Bacillati</taxon>
        <taxon>Bacillota</taxon>
        <taxon>Bacilli</taxon>
        <taxon>Bacillales</taxon>
        <taxon>Bacillaceae</taxon>
        <taxon>Salimicrobium</taxon>
    </lineage>
</organism>
<feature type="domain" description="GGDEF" evidence="4">
    <location>
        <begin position="396"/>
        <end position="528"/>
    </location>
</feature>
<dbReference type="NCBIfam" id="TIGR00254">
    <property type="entry name" value="GGDEF"/>
    <property type="match status" value="1"/>
</dbReference>
<dbReference type="SMART" id="SM00091">
    <property type="entry name" value="PAS"/>
    <property type="match status" value="3"/>
</dbReference>
<dbReference type="InterPro" id="IPR035919">
    <property type="entry name" value="EAL_sf"/>
</dbReference>
<feature type="domain" description="PAC" evidence="2">
    <location>
        <begin position="189"/>
        <end position="240"/>
    </location>
</feature>
<dbReference type="InterPro" id="IPR013656">
    <property type="entry name" value="PAS_4"/>
</dbReference>
<accession>A0A1N7IZG1</accession>
<dbReference type="EMBL" id="FTOC01000003">
    <property type="protein sequence ID" value="SIS42498.1"/>
    <property type="molecule type" value="Genomic_DNA"/>
</dbReference>
<dbReference type="FunFam" id="3.20.20.450:FF:000001">
    <property type="entry name" value="Cyclic di-GMP phosphodiesterase yahA"/>
    <property type="match status" value="1"/>
</dbReference>
<dbReference type="PROSITE" id="PS50883">
    <property type="entry name" value="EAL"/>
    <property type="match status" value="1"/>
</dbReference>
<dbReference type="FunFam" id="3.30.70.270:FF:000001">
    <property type="entry name" value="Diguanylate cyclase domain protein"/>
    <property type="match status" value="1"/>
</dbReference>
<dbReference type="SUPFAM" id="SSF55785">
    <property type="entry name" value="PYP-like sensor domain (PAS domain)"/>
    <property type="match status" value="3"/>
</dbReference>
<dbReference type="InterPro" id="IPR001610">
    <property type="entry name" value="PAC"/>
</dbReference>
<dbReference type="Pfam" id="PF00990">
    <property type="entry name" value="GGDEF"/>
    <property type="match status" value="1"/>
</dbReference>
<evidence type="ECO:0000259" key="4">
    <source>
        <dbReference type="PROSITE" id="PS50887"/>
    </source>
</evidence>
<dbReference type="CDD" id="cd00130">
    <property type="entry name" value="PAS"/>
    <property type="match status" value="2"/>
</dbReference>